<gene>
    <name evidence="2" type="ORF">SSM2_099</name>
</gene>
<sequence length="2519" mass="273613">MSQQTNLNVAPYFDDFDPANDFHRVLFKPGYPVQARELTTLQSILQNQIEKFGQHFFKEGAKVIPGNTGYTQLYYGIQLQNTYLGVPVAAYAEQLVGTKITGETSGVSAVVDKVLFPEDSERGNLTLYINYLNSSTTNNSTQVFSDGENLTCNEIIASGLLGNSTIAAGSPFAITIGNEAATTGSAFQIQQGVYFIRGTFVNVNTETLILDQYSDTPSYRVGLFVQEEIVNADADETLNDNSQGFNNYSAPGADRLKISVSLFKKSLTDYDDNQFVELAIIENGRIKTQARRGDLGGGPGYLDIRDTLARRTYAESGDYYVKAFDLSVHESLNNGKGNRGVYNEGQLTASGRIPTNDLMLYKFSPGRAFVRGYDIDVASTTFIDVPKPRTTNTIDDQSIQYNTGPTLRVNRTLRAPDIGIGNTYVLSLRDQRVGLTSDTSPVGKEIGVARVYDYRLESGSYDANNDSLNEWNLSLYDVQTITHISLNQSTTLSVPTFIKGSNSGATGFLKDAVTVGTALTVYEVEGDFIQNESLIFDGIPDGRIAIAVTSHTLADVKSVYATNDGNTGINTFNADVIQSPSIVVGVATITAASGGVSTVRSSNNAFPSAFSVGDLVEYTNSSATLTDPTMSRVTSVGTDNIAIEAVTVVPGVVAGALPTSSINVSDFRLVTTKLDPSSDNTLYTLLPKSDIATVDLSDASLTIRKTFSVDITSNQLSSQVVAAANETFLPFDEERYALIRSDGTTEALSADKIEIDTAGTGLNIYGLGSNDTGATLITSLRKIKPTSKIKIKNRVKTLIVDKSNNQASGIGSTTLNDGLDYGNGNYPYGTRVQDHTISLNVPDVIEIHGIFESADTNNATAPKVTLSDINSTSTTTAELLVGESFIGETTGAEAIVAEKLTSGQISFIYKNDNRFVEGETVTFQETAIQGIVSTLVSDSFDISANFKFRTGQEETFYDHGRLERKEGSVSPAKKIKIYYLSASYESTDNGDITTVESYKNFDYATQIKSVNGFANSDMIDIRPRVSEYAVAEGGRSPLEFLGRSFNAAGNSAANALASDESILTTFSHYLGRIDRVFLDKKGKFQVVYGTPSELPQRPNPIDEALEVAEITLPPFLYNVRTASLRFLEHKRYKMSDIKKLENRISSLEYYTSLSTLEATTANMFVADADGLNRFKSGFFVDNFTGFTAQESGLTIKNSIDRAHKELRPRHYTNSVDLIFGPVVNTDPTADLNFSTIEGNNVRKANDVITLDYSEVEYINQPFATRTESVTPFLISFWQGTLELTPASDTWVDTVRLDAKIIDVEGDYASTVALLEQTEGLDPQTGFGPIVWNAWETNWTGFEFSESTTRRTETTTGGRRGVGGWINNFSGGFGNPARWVETTTTTVVEDTLVETIQTGVESRTGTQIVVTEQFDQESVGDRTVSRDLISTMRSRNIEFVSKRMKPLTQMYAFFDGENVTKFCVPKLLEIEMLSGTFQVGETVIGSSLVMSNAHEPAPIQSTPGITFRVAQSNHREGEYNAPDQVYRESPYDGSPLSAVYSATSTILNVDTFSLSNEAQGEYNGWVIEGMALVGKTSGATATITNIRLVSDLAANLTGSFFIPDPNISTHPRFETGTKVFTLTNDIDNDPNVATTIADEPFTSSGTLETVQENIISVRNARVEERQEFQERNVNQSLGTEVVGSQVISQTSQDNIVGWYDPLAQSFLVEEETGVFVTKCDIYFQTKDDNDVPLVFQLRTMENGFPTQKILPFSEIVVDPADIDTSDDGSVATTIEFKAPVFLEGGGEYAIALASNSTKYSVYISRIGENDILSDTFISNQPYLGSLFKSQNASTWEPSQWEDLKFIMYRADFVDSGTVDFYSPELTKGNRQIPILVPDAIELTSRKIRVGLGSTVADSGFELGNTFFQQTTNATGDLVGTAGTAVGTLSISNAGIGLTPNDGSLTFTGVNLVTLTGNGRGAQAEVTVKDGVIVASGATISNAGGNGYQVGDVLGITTIGNASVGRNVRLTVTGIGQTNELILDNVQGEFSVGAAKTMMYINSAGITTELNYGLPGGEGGDIQISTINVDSDGLHMKVNHQNHGMYFTDNRVIISGVSPDIKPAKLSASYSSDSTGGLSVDSATNFTSFENVGVGTTNTGYLLIGEEVIEYTSVTGNTIGGNIVRGDNPITYPIGTPVFKYELGGVNLKRINKTHTLSEVSIGNSITYESYNVKLDMSEKFNSDNDDRSNDVGYPKLYIGETKSTGGRNIRATQNMPFEIITPIVQNVTTRGTSISAEVRTVTGKSISGNEIPYVDNGFEPIVVNTPNYLNSTRMIYSKVNEDEKLTNIEGSKSLQMRVNMVTTDSHISPVLDGQRVSTILTSNKVNDVISDVATDSRVNGIFDDPTACQYISKEIVLENPATSIQVILDAHINNYSDIRVFYAISNKPGFNPIFVPFPGYKNLNSRGEIIDVANNDGQSDSFVSKTPTFGFNSGSIEFKEHTFSMDRLPTFKAYRVKILLIGTNQTYVPRIRDLRVLALA</sequence>
<feature type="domain" description="DUF4815" evidence="1">
    <location>
        <begin position="11"/>
        <end position="63"/>
    </location>
</feature>
<reference evidence="2 3" key="1">
    <citation type="journal article" date="2010" name="Environ. Microbiol.">
        <title>Genomic analysis of oceanic cyanobacterial myoviruses compared with T4-like myoviruses from diverse hosts and environments.</title>
        <authorList>
            <person name="Sullivan M.B."/>
            <person name="Huang K.H."/>
            <person name="Ignacio-Espinoza J.C."/>
            <person name="Berlin A.M."/>
            <person name="Kelly L."/>
            <person name="Weigele P.R."/>
            <person name="DeFrancesco A.S."/>
            <person name="Kern S.E."/>
            <person name="Thompson L.R."/>
            <person name="Young S."/>
            <person name="Yandava C."/>
            <person name="Fu R."/>
            <person name="Krastins B."/>
            <person name="Chase M."/>
            <person name="Sarracino D."/>
            <person name="Osburne M.S."/>
            <person name="Henn M.R."/>
            <person name="Chisholm S.W."/>
        </authorList>
    </citation>
    <scope>NUCLEOTIDE SEQUENCE [LARGE SCALE GENOMIC DNA]</scope>
    <source>
        <strain evidence="2">8017-1</strain>
    </source>
</reference>
<dbReference type="KEGG" id="vg:10326731"/>
<keyword evidence="3" id="KW-1185">Reference proteome</keyword>
<dbReference type="InterPro" id="IPR032096">
    <property type="entry name" value="DUF4815"/>
</dbReference>
<evidence type="ECO:0000313" key="2">
    <source>
        <dbReference type="EMBL" id="ADO97441.1"/>
    </source>
</evidence>
<dbReference type="GeneID" id="10326731"/>
<organism evidence="2 3">
    <name type="scientific">Synechococcus phage S-SM2</name>
    <dbReference type="NCBI Taxonomy" id="444860"/>
    <lineage>
        <taxon>Viruses</taxon>
        <taxon>Duplodnaviria</taxon>
        <taxon>Heunggongvirae</taxon>
        <taxon>Uroviricota</taxon>
        <taxon>Caudoviricetes</taxon>
        <taxon>Pantevenvirales</taxon>
        <taxon>Kyanoviridae</taxon>
        <taxon>Nilusvirus</taxon>
        <taxon>Nilusvirus ssm2</taxon>
    </lineage>
</organism>
<name>E3SIZ3_9CAUD</name>
<feature type="domain" description="DUF4815" evidence="1">
    <location>
        <begin position="1057"/>
        <end position="1294"/>
    </location>
</feature>
<protein>
    <submittedName>
        <fullName evidence="2">VrlC protein</fullName>
    </submittedName>
</protein>
<accession>E3SIZ3</accession>
<dbReference type="RefSeq" id="YP_004322255.1">
    <property type="nucleotide sequence ID" value="NC_015279.1"/>
</dbReference>
<dbReference type="Pfam" id="PF16075">
    <property type="entry name" value="DUF4815"/>
    <property type="match status" value="3"/>
</dbReference>
<evidence type="ECO:0000313" key="3">
    <source>
        <dbReference type="Proteomes" id="UP000006524"/>
    </source>
</evidence>
<feature type="domain" description="DUF4815" evidence="1">
    <location>
        <begin position="183"/>
        <end position="406"/>
    </location>
</feature>
<dbReference type="EMBL" id="GU071095">
    <property type="protein sequence ID" value="ADO97441.1"/>
    <property type="molecule type" value="Genomic_DNA"/>
</dbReference>
<dbReference type="Proteomes" id="UP000006524">
    <property type="component" value="Segment"/>
</dbReference>
<evidence type="ECO:0000259" key="1">
    <source>
        <dbReference type="Pfam" id="PF16075"/>
    </source>
</evidence>
<proteinExistence type="predicted"/>